<dbReference type="Pfam" id="PF12706">
    <property type="entry name" value="Lactamase_B_2"/>
    <property type="match status" value="1"/>
</dbReference>
<dbReference type="PANTHER" id="PTHR47619:SF1">
    <property type="entry name" value="EXODEOXYRIBONUCLEASE WALJ"/>
    <property type="match status" value="1"/>
</dbReference>
<dbReference type="RefSeq" id="WP_091351422.1">
    <property type="nucleotide sequence ID" value="NZ_FOIF01000064.1"/>
</dbReference>
<reference evidence="3" key="1">
    <citation type="submission" date="2016-10" db="EMBL/GenBank/DDBJ databases">
        <authorList>
            <person name="Varghese N."/>
            <person name="Submissions S."/>
        </authorList>
    </citation>
    <scope>NUCLEOTIDE SEQUENCE [LARGE SCALE GENOMIC DNA]</scope>
    <source>
        <strain evidence="3">DSM 13577</strain>
    </source>
</reference>
<dbReference type="Gene3D" id="3.60.15.10">
    <property type="entry name" value="Ribonuclease Z/Hydroxyacylglutathione hydrolase-like"/>
    <property type="match status" value="1"/>
</dbReference>
<dbReference type="InterPro" id="IPR001279">
    <property type="entry name" value="Metallo-B-lactamas"/>
</dbReference>
<dbReference type="SUPFAM" id="SSF56281">
    <property type="entry name" value="Metallo-hydrolase/oxidoreductase"/>
    <property type="match status" value="1"/>
</dbReference>
<organism evidence="2 3">
    <name type="scientific">Anaerobranca gottschalkii DSM 13577</name>
    <dbReference type="NCBI Taxonomy" id="1120990"/>
    <lineage>
        <taxon>Bacteria</taxon>
        <taxon>Bacillati</taxon>
        <taxon>Bacillota</taxon>
        <taxon>Clostridia</taxon>
        <taxon>Eubacteriales</taxon>
        <taxon>Proteinivoracaceae</taxon>
        <taxon>Anaerobranca</taxon>
    </lineage>
</organism>
<feature type="domain" description="Metallo-beta-lactamase" evidence="1">
    <location>
        <begin position="11"/>
        <end position="216"/>
    </location>
</feature>
<dbReference type="EMBL" id="FOIF01000064">
    <property type="protein sequence ID" value="SET16008.1"/>
    <property type="molecule type" value="Genomic_DNA"/>
</dbReference>
<proteinExistence type="predicted"/>
<dbReference type="InterPro" id="IPR036866">
    <property type="entry name" value="RibonucZ/Hydroxyglut_hydro"/>
</dbReference>
<dbReference type="Proteomes" id="UP000243819">
    <property type="component" value="Unassembled WGS sequence"/>
</dbReference>
<gene>
    <name evidence="2" type="ORF">SAMN03080614_10645</name>
</gene>
<dbReference type="AlphaFoldDB" id="A0A1I0CAK5"/>
<accession>A0A1I0CAK5</accession>
<dbReference type="OrthoDB" id="9781189at2"/>
<evidence type="ECO:0000313" key="3">
    <source>
        <dbReference type="Proteomes" id="UP000243819"/>
    </source>
</evidence>
<dbReference type="SMART" id="SM00849">
    <property type="entry name" value="Lactamase_B"/>
    <property type="match status" value="1"/>
</dbReference>
<dbReference type="PANTHER" id="PTHR47619">
    <property type="entry name" value="METALLO-HYDROLASE YYCJ-RELATED"/>
    <property type="match status" value="1"/>
</dbReference>
<evidence type="ECO:0000313" key="2">
    <source>
        <dbReference type="EMBL" id="SET16008.1"/>
    </source>
</evidence>
<keyword evidence="3" id="KW-1185">Reference proteome</keyword>
<evidence type="ECO:0000259" key="1">
    <source>
        <dbReference type="SMART" id="SM00849"/>
    </source>
</evidence>
<name>A0A1I0CAK5_9FIRM</name>
<protein>
    <submittedName>
        <fullName evidence="2">Phosphoribosyl 1,2-cyclic phosphodiesterase</fullName>
    </submittedName>
</protein>
<dbReference type="STRING" id="1120990.SAMN03080614_10645"/>
<sequence>MNLFSIASGSSGNCVYYSNGETEILIDAGLSGKRIQLGLEKFGVEPKNLKGILVTHEHKDHISGVGILSRRYKLPIYITEKTYLACKESLGKIDNNLLNHFGVGEKFSIGSLEIESFKTYHDAVEPVGFTFTSKGHKLGVLTDTGRVDDKIMAAIYNSNTLLLESNHDEKMVETGPYPWYLKKRILGDFGHLSNTTAGKILVQLLKGKTRKVLLAHLSEQNNFPQLAKVTVESILAKAQIAVGIDVNLDILPRKEVSNFIKL</sequence>
<dbReference type="InterPro" id="IPR052533">
    <property type="entry name" value="WalJ/YycJ-like"/>
</dbReference>